<gene>
    <name evidence="1" type="ORF">F6X53_19240</name>
</gene>
<protein>
    <submittedName>
        <fullName evidence="1">Uncharacterized protein</fullName>
    </submittedName>
</protein>
<organism evidence="1 2">
    <name type="scientific">Methylobacterium soli</name>
    <dbReference type="NCBI Taxonomy" id="553447"/>
    <lineage>
        <taxon>Bacteria</taxon>
        <taxon>Pseudomonadati</taxon>
        <taxon>Pseudomonadota</taxon>
        <taxon>Alphaproteobacteria</taxon>
        <taxon>Hyphomicrobiales</taxon>
        <taxon>Methylobacteriaceae</taxon>
        <taxon>Methylobacterium</taxon>
    </lineage>
</organism>
<proteinExistence type="predicted"/>
<evidence type="ECO:0000313" key="2">
    <source>
        <dbReference type="Proteomes" id="UP000474159"/>
    </source>
</evidence>
<keyword evidence="2" id="KW-1185">Reference proteome</keyword>
<dbReference type="Proteomes" id="UP000474159">
    <property type="component" value="Unassembled WGS sequence"/>
</dbReference>
<dbReference type="AlphaFoldDB" id="A0A6L3SYD2"/>
<comment type="caution">
    <text evidence="1">The sequence shown here is derived from an EMBL/GenBank/DDBJ whole genome shotgun (WGS) entry which is preliminary data.</text>
</comment>
<sequence length="102" mass="11440">MVASPPSILGVEPLLSDDFKGRYFEAALIVQADSWYLCYPLSYRDIEERTFCSCERQRQGLRHLCYGVLPALLCLGATSCLSLEAEHAFGINKQLICLTPPR</sequence>
<dbReference type="EMBL" id="VZZK01000022">
    <property type="protein sequence ID" value="KAB1077234.1"/>
    <property type="molecule type" value="Genomic_DNA"/>
</dbReference>
<evidence type="ECO:0000313" key="1">
    <source>
        <dbReference type="EMBL" id="KAB1077234.1"/>
    </source>
</evidence>
<accession>A0A6L3SYD2</accession>
<reference evidence="1 2" key="1">
    <citation type="submission" date="2019-09" db="EMBL/GenBank/DDBJ databases">
        <title>YIM 48816 draft genome.</title>
        <authorList>
            <person name="Jiang L."/>
        </authorList>
    </citation>
    <scope>NUCLEOTIDE SEQUENCE [LARGE SCALE GENOMIC DNA]</scope>
    <source>
        <strain evidence="1 2">YIM 48816</strain>
    </source>
</reference>
<name>A0A6L3SYD2_9HYPH</name>
<dbReference type="RefSeq" id="WP_151001816.1">
    <property type="nucleotide sequence ID" value="NZ_BPQY01000699.1"/>
</dbReference>